<reference evidence="2 3" key="1">
    <citation type="submission" date="2023-11" db="EMBL/GenBank/DDBJ databases">
        <title>Paucibacter sp. nov., isolated from fresh soil in Korea.</title>
        <authorList>
            <person name="Le N.T.T."/>
        </authorList>
    </citation>
    <scope>NUCLEOTIDE SEQUENCE [LARGE SCALE GENOMIC DNA]</scope>
    <source>
        <strain evidence="2 3">R3-3</strain>
    </source>
</reference>
<dbReference type="Pfam" id="PF09722">
    <property type="entry name" value="Xre_MbcA_ParS_C"/>
    <property type="match status" value="1"/>
</dbReference>
<dbReference type="RefSeq" id="WP_320426693.1">
    <property type="nucleotide sequence ID" value="NZ_JAXCLA010000011.1"/>
</dbReference>
<comment type="caution">
    <text evidence="2">The sequence shown here is derived from an EMBL/GenBank/DDBJ whole genome shotgun (WGS) entry which is preliminary data.</text>
</comment>
<evidence type="ECO:0000313" key="3">
    <source>
        <dbReference type="Proteomes" id="UP001285263"/>
    </source>
</evidence>
<dbReference type="InterPro" id="IPR012337">
    <property type="entry name" value="RNaseH-like_sf"/>
</dbReference>
<organism evidence="2 3">
    <name type="scientific">Roseateles agri</name>
    <dbReference type="NCBI Taxonomy" id="3098619"/>
    <lineage>
        <taxon>Bacteria</taxon>
        <taxon>Pseudomonadati</taxon>
        <taxon>Pseudomonadota</taxon>
        <taxon>Betaproteobacteria</taxon>
        <taxon>Burkholderiales</taxon>
        <taxon>Sphaerotilaceae</taxon>
        <taxon>Roseateles</taxon>
    </lineage>
</organism>
<evidence type="ECO:0000313" key="2">
    <source>
        <dbReference type="EMBL" id="MDY0748728.1"/>
    </source>
</evidence>
<dbReference type="InterPro" id="IPR024467">
    <property type="entry name" value="Xre/MbcA/ParS-like_toxin-bd"/>
</dbReference>
<dbReference type="InterPro" id="IPR036397">
    <property type="entry name" value="RNaseH_sf"/>
</dbReference>
<dbReference type="EMBL" id="JAXCLA010000011">
    <property type="protein sequence ID" value="MDY0748728.1"/>
    <property type="molecule type" value="Genomic_DNA"/>
</dbReference>
<evidence type="ECO:0000259" key="1">
    <source>
        <dbReference type="Pfam" id="PF09722"/>
    </source>
</evidence>
<name>A0ABU5DSF9_9BURK</name>
<gene>
    <name evidence="2" type="ORF">SNE35_29790</name>
</gene>
<feature type="domain" description="Antitoxin Xre/MbcA/ParS-like toxin-binding" evidence="1">
    <location>
        <begin position="202"/>
        <end position="242"/>
    </location>
</feature>
<dbReference type="Proteomes" id="UP001285263">
    <property type="component" value="Unassembled WGS sequence"/>
</dbReference>
<dbReference type="SUPFAM" id="SSF53098">
    <property type="entry name" value="Ribonuclease H-like"/>
    <property type="match status" value="1"/>
</dbReference>
<accession>A0ABU5DSF9</accession>
<keyword evidence="3" id="KW-1185">Reference proteome</keyword>
<dbReference type="Gene3D" id="3.30.420.10">
    <property type="entry name" value="Ribonuclease H-like superfamily/Ribonuclease H"/>
    <property type="match status" value="1"/>
</dbReference>
<protein>
    <submittedName>
        <fullName evidence="2">MbcA/ParS/Xre antitoxin family protein</fullName>
    </submittedName>
</protein>
<proteinExistence type="predicted"/>
<sequence>MTTDVLLDCEMTSLLQPQLLSIGLVTLDGRECYAELDLASDFGKARLAETAWDVRDGVIKDKWGLFPEAICASEAAMGMRVGEWLLNVAASDDSGRIELMFDYPTDYELLVGALEECGLWPRVQAVTGIRNIANETGLGVTVWTREAAFRALRQRSMPLGRHHALADALALRSAWKAWTLYADRHWQFVRMQSIVGVERNDWVFEWIALPAPALGGRIPLDVLDQQDGLELVLDALHRVEGG</sequence>